<gene>
    <name evidence="2" type="ORF">JJB07_06420</name>
</gene>
<accession>A0ABS1J7T7</accession>
<proteinExistence type="predicted"/>
<keyword evidence="3" id="KW-1185">Reference proteome</keyword>
<feature type="transmembrane region" description="Helical" evidence="1">
    <location>
        <begin position="38"/>
        <end position="53"/>
    </location>
</feature>
<feature type="transmembrane region" description="Helical" evidence="1">
    <location>
        <begin position="91"/>
        <end position="107"/>
    </location>
</feature>
<organism evidence="2 3">
    <name type="scientific">Tumebacillus amylolyticus</name>
    <dbReference type="NCBI Taxonomy" id="2801339"/>
    <lineage>
        <taxon>Bacteria</taxon>
        <taxon>Bacillati</taxon>
        <taxon>Bacillota</taxon>
        <taxon>Bacilli</taxon>
        <taxon>Bacillales</taxon>
        <taxon>Alicyclobacillaceae</taxon>
        <taxon>Tumebacillus</taxon>
    </lineage>
</organism>
<dbReference type="RefSeq" id="WP_201632380.1">
    <property type="nucleotide sequence ID" value="NZ_JAEQNB010000001.1"/>
</dbReference>
<protein>
    <submittedName>
        <fullName evidence="2">DUF4383 domain-containing protein</fullName>
    </submittedName>
</protein>
<feature type="transmembrane region" description="Helical" evidence="1">
    <location>
        <begin position="12"/>
        <end position="32"/>
    </location>
</feature>
<comment type="caution">
    <text evidence="2">The sequence shown here is derived from an EMBL/GenBank/DDBJ whole genome shotgun (WGS) entry which is preliminary data.</text>
</comment>
<name>A0ABS1J7T7_9BACL</name>
<sequence>MAKTFARIAGWLALLLGIIGFFVTDLLGLIQFDTVQNIIYLVLGVVGIAAGQSEKAAMLFAKIIGPVYLIVGIIGFFFPDLNFIHLEVTENLIHILLGAWGAYVAYGKSSSAEA</sequence>
<keyword evidence="1" id="KW-0472">Membrane</keyword>
<dbReference type="Pfam" id="PF14325">
    <property type="entry name" value="DUF4383"/>
    <property type="match status" value="1"/>
</dbReference>
<evidence type="ECO:0000313" key="2">
    <source>
        <dbReference type="EMBL" id="MBL0386287.1"/>
    </source>
</evidence>
<reference evidence="2 3" key="1">
    <citation type="submission" date="2021-01" db="EMBL/GenBank/DDBJ databases">
        <title>Tumebacillus sp. strain ITR2 16S ribosomal RNA gene Genome sequencing and assembly.</title>
        <authorList>
            <person name="Kang M."/>
        </authorList>
    </citation>
    <scope>NUCLEOTIDE SEQUENCE [LARGE SCALE GENOMIC DNA]</scope>
    <source>
        <strain evidence="2 3">ITR2</strain>
    </source>
</reference>
<keyword evidence="1" id="KW-0812">Transmembrane</keyword>
<keyword evidence="1" id="KW-1133">Transmembrane helix</keyword>
<feature type="transmembrane region" description="Helical" evidence="1">
    <location>
        <begin position="60"/>
        <end position="79"/>
    </location>
</feature>
<evidence type="ECO:0000256" key="1">
    <source>
        <dbReference type="SAM" id="Phobius"/>
    </source>
</evidence>
<dbReference type="Proteomes" id="UP000602284">
    <property type="component" value="Unassembled WGS sequence"/>
</dbReference>
<evidence type="ECO:0000313" key="3">
    <source>
        <dbReference type="Proteomes" id="UP000602284"/>
    </source>
</evidence>
<dbReference type="EMBL" id="JAEQNB010000001">
    <property type="protein sequence ID" value="MBL0386287.1"/>
    <property type="molecule type" value="Genomic_DNA"/>
</dbReference>